<name>A0ABP0EJS3_9ASCO</name>
<reference evidence="1 2" key="1">
    <citation type="submission" date="2024-01" db="EMBL/GenBank/DDBJ databases">
        <authorList>
            <consortium name="Genoscope - CEA"/>
            <person name="William W."/>
        </authorList>
    </citation>
    <scope>NUCLEOTIDE SEQUENCE [LARGE SCALE GENOMIC DNA]</scope>
    <source>
        <strain evidence="1 2">29B2s-10</strain>
    </source>
</reference>
<sequence>MSETLAMFLDEDFDPASYVDAVFNSVLAAQSTSLPSSVYNEKNLHKLQSRCSTLVSHLDFYTNELSSELSGNIEKLKDTSTIVSSGLSYDQVEITRLQFYIKSLTNAVVSLQQEVSGVVPAAQEKASLASDPDGPVEKLTSLKQVKQRLGQVLEVFERINTLLDMSAQSDHQQATSTTIYRATTLDQFTESMDMLQESIRQELADQDFSQINSELIGNIDSLSSMLPLFQGTPFHAVYKRFISRILADKERYLSMRKK</sequence>
<accession>A0ABP0EJS3</accession>
<evidence type="ECO:0000313" key="1">
    <source>
        <dbReference type="EMBL" id="CAK7912827.1"/>
    </source>
</evidence>
<protein>
    <submittedName>
        <fullName evidence="1">Conserved oligomeric Golgi complex subunit 7</fullName>
    </submittedName>
</protein>
<proteinExistence type="predicted"/>
<evidence type="ECO:0000313" key="2">
    <source>
        <dbReference type="Proteomes" id="UP001497600"/>
    </source>
</evidence>
<keyword evidence="2" id="KW-1185">Reference proteome</keyword>
<gene>
    <name evidence="1" type="primary">COG7</name>
    <name evidence="1" type="ORF">CAAN4_F08812</name>
</gene>
<organism evidence="1 2">
    <name type="scientific">[Candida] anglica</name>
    <dbReference type="NCBI Taxonomy" id="148631"/>
    <lineage>
        <taxon>Eukaryota</taxon>
        <taxon>Fungi</taxon>
        <taxon>Dikarya</taxon>
        <taxon>Ascomycota</taxon>
        <taxon>Saccharomycotina</taxon>
        <taxon>Pichiomycetes</taxon>
        <taxon>Debaryomycetaceae</taxon>
        <taxon>Kurtzmaniella</taxon>
    </lineage>
</organism>
<dbReference type="EMBL" id="OZ004258">
    <property type="protein sequence ID" value="CAK7912827.1"/>
    <property type="molecule type" value="Genomic_DNA"/>
</dbReference>
<dbReference type="Proteomes" id="UP001497600">
    <property type="component" value="Chromosome F"/>
</dbReference>
<dbReference type="Gene3D" id="6.10.250.2790">
    <property type="match status" value="1"/>
</dbReference>